<dbReference type="InterPro" id="IPR010982">
    <property type="entry name" value="Lambda_DNA-bd_dom_sf"/>
</dbReference>
<dbReference type="Gene3D" id="1.10.260.40">
    <property type="entry name" value="lambda repressor-like DNA-binding domains"/>
    <property type="match status" value="1"/>
</dbReference>
<dbReference type="Pfam" id="PF01381">
    <property type="entry name" value="HTH_3"/>
    <property type="match status" value="1"/>
</dbReference>
<reference evidence="3 4" key="1">
    <citation type="submission" date="2016-11" db="EMBL/GenBank/DDBJ databases">
        <authorList>
            <person name="Jaros S."/>
            <person name="Januszkiewicz K."/>
            <person name="Wedrychowicz H."/>
        </authorList>
    </citation>
    <scope>NUCLEOTIDE SEQUENCE [LARGE SCALE GENOMIC DNA]</scope>
    <source>
        <strain evidence="3 4">DSM 15480</strain>
    </source>
</reference>
<dbReference type="EMBL" id="FQZY01000029">
    <property type="protein sequence ID" value="SHK10067.1"/>
    <property type="molecule type" value="Genomic_DNA"/>
</dbReference>
<dbReference type="GO" id="GO:0003677">
    <property type="term" value="F:DNA binding"/>
    <property type="evidence" value="ECO:0007669"/>
    <property type="project" value="UniProtKB-KW"/>
</dbReference>
<name>A0A1M6PQ64_9FIRM</name>
<dbReference type="Gene3D" id="2.60.40.730">
    <property type="entry name" value="SOR catalytic domain"/>
    <property type="match status" value="1"/>
</dbReference>
<proteinExistence type="predicted"/>
<dbReference type="RefSeq" id="WP_073110072.1">
    <property type="nucleotide sequence ID" value="NZ_FQZY01000029.1"/>
</dbReference>
<dbReference type="InterPro" id="IPR036073">
    <property type="entry name" value="Desulfoferrodoxin_Fe-bd_dom_sf"/>
</dbReference>
<dbReference type="GO" id="GO:0005506">
    <property type="term" value="F:iron ion binding"/>
    <property type="evidence" value="ECO:0007669"/>
    <property type="project" value="InterPro"/>
</dbReference>
<accession>A0A1M6PQ64</accession>
<dbReference type="SMART" id="SM00530">
    <property type="entry name" value="HTH_XRE"/>
    <property type="match status" value="1"/>
</dbReference>
<dbReference type="OrthoDB" id="9813152at2"/>
<dbReference type="CDD" id="cd00093">
    <property type="entry name" value="HTH_XRE"/>
    <property type="match status" value="1"/>
</dbReference>
<dbReference type="PANTHER" id="PTHR46558:SF11">
    <property type="entry name" value="HTH-TYPE TRANSCRIPTIONAL REGULATOR XRE"/>
    <property type="match status" value="1"/>
</dbReference>
<evidence type="ECO:0000313" key="3">
    <source>
        <dbReference type="EMBL" id="SHK10067.1"/>
    </source>
</evidence>
<dbReference type="InterPro" id="IPR001387">
    <property type="entry name" value="Cro/C1-type_HTH"/>
</dbReference>
<evidence type="ECO:0000259" key="2">
    <source>
        <dbReference type="PROSITE" id="PS50943"/>
    </source>
</evidence>
<evidence type="ECO:0000256" key="1">
    <source>
        <dbReference type="ARBA" id="ARBA00023125"/>
    </source>
</evidence>
<keyword evidence="4" id="KW-1185">Reference proteome</keyword>
<dbReference type="AlphaFoldDB" id="A0A1M6PQ64"/>
<sequence>MNQYVTGSIIRKLREEKKMTQLELAKHLQVSDKTVSKWETGKGYPDIALIEHISKALGISTIELLSGDDISNTNRSFNMLRTKLYVCPICGNVISATGEAVISCCGITLPVLEAEPADEMHAINVEQVEDEYYVTIHHDMTKDHYIWN</sequence>
<dbReference type="GO" id="GO:0016491">
    <property type="term" value="F:oxidoreductase activity"/>
    <property type="evidence" value="ECO:0007669"/>
    <property type="project" value="InterPro"/>
</dbReference>
<keyword evidence="1" id="KW-0238">DNA-binding</keyword>
<organism evidence="3 4">
    <name type="scientific">Hespellia stercorisuis DSM 15480</name>
    <dbReference type="NCBI Taxonomy" id="1121950"/>
    <lineage>
        <taxon>Bacteria</taxon>
        <taxon>Bacillati</taxon>
        <taxon>Bacillota</taxon>
        <taxon>Clostridia</taxon>
        <taxon>Lachnospirales</taxon>
        <taxon>Lachnospiraceae</taxon>
        <taxon>Hespellia</taxon>
    </lineage>
</organism>
<gene>
    <name evidence="3" type="ORF">SAMN02745243_02191</name>
</gene>
<protein>
    <submittedName>
        <fullName evidence="3">Helix-turn-helix domain-containing protein</fullName>
    </submittedName>
</protein>
<dbReference type="Proteomes" id="UP000184301">
    <property type="component" value="Unassembled WGS sequence"/>
</dbReference>
<feature type="domain" description="HTH cro/C1-type" evidence="2">
    <location>
        <begin position="10"/>
        <end position="64"/>
    </location>
</feature>
<dbReference type="PANTHER" id="PTHR46558">
    <property type="entry name" value="TRACRIPTIONAL REGULATORY PROTEIN-RELATED-RELATED"/>
    <property type="match status" value="1"/>
</dbReference>
<dbReference type="SUPFAM" id="SSF47413">
    <property type="entry name" value="lambda repressor-like DNA-binding domains"/>
    <property type="match status" value="1"/>
</dbReference>
<dbReference type="STRING" id="1121950.SAMN02745243_02191"/>
<evidence type="ECO:0000313" key="4">
    <source>
        <dbReference type="Proteomes" id="UP000184301"/>
    </source>
</evidence>
<dbReference type="PROSITE" id="PS50943">
    <property type="entry name" value="HTH_CROC1"/>
    <property type="match status" value="1"/>
</dbReference>